<dbReference type="EMBL" id="AWWV01012137">
    <property type="protein sequence ID" value="OMO68903.1"/>
    <property type="molecule type" value="Genomic_DNA"/>
</dbReference>
<keyword evidence="6 15" id="KW-0347">Helicase</keyword>
<dbReference type="InterPro" id="IPR018525">
    <property type="entry name" value="MCM_CS"/>
</dbReference>
<evidence type="ECO:0000256" key="1">
    <source>
        <dbReference type="ARBA" id="ARBA00004123"/>
    </source>
</evidence>
<dbReference type="Gene3D" id="1.20.58.870">
    <property type="match status" value="1"/>
</dbReference>
<dbReference type="InterPro" id="IPR031327">
    <property type="entry name" value="MCM"/>
</dbReference>
<dbReference type="Gene3D" id="2.40.50.140">
    <property type="entry name" value="Nucleic acid-binding proteins"/>
    <property type="match status" value="1"/>
</dbReference>
<dbReference type="InterPro" id="IPR001208">
    <property type="entry name" value="MCM_dom"/>
</dbReference>
<evidence type="ECO:0000256" key="8">
    <source>
        <dbReference type="ARBA" id="ARBA00023125"/>
    </source>
</evidence>
<evidence type="ECO:0000256" key="11">
    <source>
        <dbReference type="ARBA" id="ARBA00047995"/>
    </source>
</evidence>
<organism evidence="17 18">
    <name type="scientific">Corchorus capsularis</name>
    <name type="common">Jute</name>
    <dbReference type="NCBI Taxonomy" id="210143"/>
    <lineage>
        <taxon>Eukaryota</taxon>
        <taxon>Viridiplantae</taxon>
        <taxon>Streptophyta</taxon>
        <taxon>Embryophyta</taxon>
        <taxon>Tracheophyta</taxon>
        <taxon>Spermatophyta</taxon>
        <taxon>Magnoliopsida</taxon>
        <taxon>eudicotyledons</taxon>
        <taxon>Gunneridae</taxon>
        <taxon>Pentapetalae</taxon>
        <taxon>rosids</taxon>
        <taxon>malvids</taxon>
        <taxon>Malvales</taxon>
        <taxon>Malvaceae</taxon>
        <taxon>Grewioideae</taxon>
        <taxon>Apeibeae</taxon>
        <taxon>Corchorus</taxon>
    </lineage>
</organism>
<dbReference type="AlphaFoldDB" id="A0A1R3HF14"/>
<keyword evidence="8 14" id="KW-0238">DNA-binding</keyword>
<dbReference type="GO" id="GO:0005524">
    <property type="term" value="F:ATP binding"/>
    <property type="evidence" value="ECO:0007669"/>
    <property type="project" value="UniProtKB-UniRule"/>
</dbReference>
<evidence type="ECO:0000256" key="6">
    <source>
        <dbReference type="ARBA" id="ARBA00022806"/>
    </source>
</evidence>
<dbReference type="Gene3D" id="3.30.1640.10">
    <property type="entry name" value="mini-chromosome maintenance (MCM) complex, chain A, domain 1"/>
    <property type="match status" value="1"/>
</dbReference>
<protein>
    <recommendedName>
        <fullName evidence="15">DNA replication licensing factor MCM6</fullName>
        <ecNumber evidence="15">3.6.4.12</ecNumber>
    </recommendedName>
</protein>
<comment type="catalytic activity">
    <reaction evidence="11 15">
        <text>ATP + H2O = ADP + phosphate + H(+)</text>
        <dbReference type="Rhea" id="RHEA:13065"/>
        <dbReference type="ChEBI" id="CHEBI:15377"/>
        <dbReference type="ChEBI" id="CHEBI:15378"/>
        <dbReference type="ChEBI" id="CHEBI:30616"/>
        <dbReference type="ChEBI" id="CHEBI:43474"/>
        <dbReference type="ChEBI" id="CHEBI:456216"/>
        <dbReference type="EC" id="3.6.4.12"/>
    </reaction>
</comment>
<dbReference type="Pfam" id="PF00493">
    <property type="entry name" value="MCM"/>
    <property type="match status" value="1"/>
</dbReference>
<dbReference type="EC" id="3.6.4.12" evidence="15"/>
<evidence type="ECO:0000313" key="18">
    <source>
        <dbReference type="Proteomes" id="UP000188268"/>
    </source>
</evidence>
<dbReference type="FunFam" id="2.20.28.10:FF:000003">
    <property type="entry name" value="DNA helicase"/>
    <property type="match status" value="1"/>
</dbReference>
<dbReference type="GO" id="GO:1990518">
    <property type="term" value="F:single-stranded 3'-5' DNA helicase activity"/>
    <property type="evidence" value="ECO:0007669"/>
    <property type="project" value="TreeGrafter"/>
</dbReference>
<dbReference type="STRING" id="210143.A0A1R3HF14"/>
<dbReference type="Pfam" id="PF17207">
    <property type="entry name" value="MCM_OB"/>
    <property type="match status" value="1"/>
</dbReference>
<dbReference type="InterPro" id="IPR041024">
    <property type="entry name" value="Mcm6_C"/>
</dbReference>
<evidence type="ECO:0000256" key="7">
    <source>
        <dbReference type="ARBA" id="ARBA00022840"/>
    </source>
</evidence>
<dbReference type="InterPro" id="IPR027925">
    <property type="entry name" value="MCM_N"/>
</dbReference>
<sequence>MAESYYEPEAVAMAKSESSTMFIDFSHVMLYNDTLQKAIAEEYLRFEPYLKNACKRFVMEVPKDVDFDDNPNKDINVAFYNIPFTKRLRELSTAEIGKLVSVTGVVTRTSEVRPELLQGTFKCLECGELVKNVEQQFKYTEPTTCVNALCTNRTKWALLRQESKFADWQRVRMQETSKEIPAGSLPRSLDVILRHEIVEQARAGDTVIFTGTVVVIPDILALASPGERSECRREAQRRNPTAGHEGVRGLRALGVRDLSYRLAFIANSVQVSDGRKNIDIRNRKDGDEDDQQFTSEELDEIQMMKQTPDSFNKLVDSIAPTVFGHQDIKRAILLMLLGGVHKFTHEGINLRGDINVCIVGDPSCAKSQFLKYTSGIVPRSVYTSGKSSSAAGLTATVAKEPETGEFCIEAGALMLADNGICCIDEFDKMDVRDQVAIHEAMEQQTISITKAGIQATLNARTSILAAANPTGGRYDKSKPLKYNVALPPAILSRFDLVYVMIDDPDDQTDYHIAHHIVRVHQKREEALNPTFTTAQLKRYITYAKTLKPKLTSEARKVLVDSYVALRRGDTTPGSRVAYRMTVRQLEALIRLSEAIARSQLETQVKEGHVRLAVRLLKTSIISVESSEIDLSEFQEVNNDGGDDRNDNLGQDDAQPRNVAAETAGAGGNISAVVKEEYFLRVTQALIMRLRQHEETVQQDETGLAGMSQGDLIQWYVDQQNEINNYSSIAEVEIEIKRLRSLIERLIRREGYLIVIDDGRQQEGDGAAQSATDSRILAVAPNYSMD</sequence>
<dbReference type="GO" id="GO:0000727">
    <property type="term" value="P:double-strand break repair via break-induced replication"/>
    <property type="evidence" value="ECO:0007669"/>
    <property type="project" value="TreeGrafter"/>
</dbReference>
<dbReference type="FunFam" id="3.40.50.300:FF:000115">
    <property type="entry name" value="DNA helicase"/>
    <property type="match status" value="1"/>
</dbReference>
<dbReference type="OrthoDB" id="1744952at2759"/>
<feature type="domain" description="MCM C-terminal AAA(+) ATPase" evidence="16">
    <location>
        <begin position="310"/>
        <end position="516"/>
    </location>
</feature>
<comment type="function">
    <text evidence="12">Probable component of the MCM2-7 complex (MCM complex) that may function as a DNA helicase and which is essential to undergo a single round of replication initiation and elongation per cell cycle in eukaryotic cells.</text>
</comment>
<evidence type="ECO:0000256" key="9">
    <source>
        <dbReference type="ARBA" id="ARBA00023242"/>
    </source>
</evidence>
<dbReference type="GO" id="GO:1902969">
    <property type="term" value="P:mitotic DNA replication"/>
    <property type="evidence" value="ECO:0007669"/>
    <property type="project" value="TreeGrafter"/>
</dbReference>
<dbReference type="InterPro" id="IPR008049">
    <property type="entry name" value="MCM6"/>
</dbReference>
<comment type="function">
    <text evidence="15">Acts as component of the MCM2-7 complex (MCM complex) which is the replicative helicase essential for 'once per cell cycle' DNA replication initiation and elongation in eukaryotic cells. The active ATPase sites in the MCM2-7 ring are formed through the interaction surfaces of two neighboring subunits such that a critical structure of a conserved arginine finger motif is provided in trans relative to the ATP-binding site of the Walker A box of the adjacent subunit. The six ATPase active sites, however, are likely to contribute differentially to the complex helicase activity.</text>
</comment>
<dbReference type="PROSITE" id="PS50051">
    <property type="entry name" value="MCM_2"/>
    <property type="match status" value="1"/>
</dbReference>
<evidence type="ECO:0000256" key="3">
    <source>
        <dbReference type="ARBA" id="ARBA00022705"/>
    </source>
</evidence>
<dbReference type="InterPro" id="IPR041562">
    <property type="entry name" value="MCM_lid"/>
</dbReference>
<accession>A0A1R3HF14</accession>
<name>A0A1R3HF14_COCAP</name>
<dbReference type="Pfam" id="PF17855">
    <property type="entry name" value="MCM_lid"/>
    <property type="match status" value="1"/>
</dbReference>
<dbReference type="Gene3D" id="2.20.28.10">
    <property type="match status" value="1"/>
</dbReference>
<evidence type="ECO:0000256" key="15">
    <source>
        <dbReference type="RuleBase" id="RU368064"/>
    </source>
</evidence>
<evidence type="ECO:0000256" key="12">
    <source>
        <dbReference type="ARBA" id="ARBA00053280"/>
    </source>
</evidence>
<dbReference type="Pfam" id="PF18263">
    <property type="entry name" value="WHD_MCM6"/>
    <property type="match status" value="1"/>
</dbReference>
<dbReference type="OMA" id="RHQQTDK"/>
<reference evidence="17 18" key="1">
    <citation type="submission" date="2013-09" db="EMBL/GenBank/DDBJ databases">
        <title>Corchorus capsularis genome sequencing.</title>
        <authorList>
            <person name="Alam M."/>
            <person name="Haque M.S."/>
            <person name="Islam M.S."/>
            <person name="Emdad E.M."/>
            <person name="Islam M.M."/>
            <person name="Ahmed B."/>
            <person name="Halim A."/>
            <person name="Hossen Q.M.M."/>
            <person name="Hossain M.Z."/>
            <person name="Ahmed R."/>
            <person name="Khan M.M."/>
            <person name="Islam R."/>
            <person name="Rashid M.M."/>
            <person name="Khan S.A."/>
            <person name="Rahman M.S."/>
            <person name="Alam M."/>
        </authorList>
    </citation>
    <scope>NUCLEOTIDE SEQUENCE [LARGE SCALE GENOMIC DNA]</scope>
    <source>
        <strain evidence="18">cv. CVL-1</strain>
        <tissue evidence="17">Whole seedling</tissue>
    </source>
</reference>
<dbReference type="PRINTS" id="PR01662">
    <property type="entry name" value="MCMPROTEIN6"/>
</dbReference>
<evidence type="ECO:0000256" key="2">
    <source>
        <dbReference type="ARBA" id="ARBA00008010"/>
    </source>
</evidence>
<dbReference type="InterPro" id="IPR033762">
    <property type="entry name" value="MCM_OB"/>
</dbReference>
<keyword evidence="3 15" id="KW-0235">DNA replication</keyword>
<comment type="similarity">
    <text evidence="2 14">Belongs to the MCM family.</text>
</comment>
<comment type="subunit">
    <text evidence="15">Component of the MCM2-7 complex.</text>
</comment>
<comment type="caution">
    <text evidence="17">The sequence shown here is derived from an EMBL/GenBank/DDBJ whole genome shotgun (WGS) entry which is preliminary data.</text>
</comment>
<evidence type="ECO:0000256" key="4">
    <source>
        <dbReference type="ARBA" id="ARBA00022741"/>
    </source>
</evidence>
<evidence type="ECO:0000256" key="14">
    <source>
        <dbReference type="RuleBase" id="RU004070"/>
    </source>
</evidence>
<dbReference type="PRINTS" id="PR01657">
    <property type="entry name" value="MCMFAMILY"/>
</dbReference>
<evidence type="ECO:0000256" key="10">
    <source>
        <dbReference type="ARBA" id="ARBA00023306"/>
    </source>
</evidence>
<dbReference type="SUPFAM" id="SSF50249">
    <property type="entry name" value="Nucleic acid-binding proteins"/>
    <property type="match status" value="1"/>
</dbReference>
<keyword evidence="18" id="KW-1185">Reference proteome</keyword>
<dbReference type="InterPro" id="IPR027417">
    <property type="entry name" value="P-loop_NTPase"/>
</dbReference>
<dbReference type="GO" id="GO:0042555">
    <property type="term" value="C:MCM complex"/>
    <property type="evidence" value="ECO:0007669"/>
    <property type="project" value="UniProtKB-UniRule"/>
</dbReference>
<keyword evidence="4 14" id="KW-0547">Nucleotide-binding</keyword>
<comment type="subunit">
    <text evidence="13">Component of the minichromosome maintenance (MCM) complex, a heterotetramer composed of MCM2, MCM3, MCM4, MCM5, MCM6 and MCM7. Interacts with ETG1.</text>
</comment>
<keyword evidence="9" id="KW-0539">Nucleus</keyword>
<dbReference type="Proteomes" id="UP000188268">
    <property type="component" value="Unassembled WGS sequence"/>
</dbReference>
<proteinExistence type="inferred from homology"/>
<dbReference type="Gramene" id="OMO68903">
    <property type="protein sequence ID" value="OMO68903"/>
    <property type="gene ID" value="CCACVL1_19768"/>
</dbReference>
<gene>
    <name evidence="17" type="ORF">CCACVL1_19768</name>
</gene>
<dbReference type="Pfam" id="PF14551">
    <property type="entry name" value="MCM_N"/>
    <property type="match status" value="1"/>
</dbReference>
<dbReference type="InterPro" id="IPR012340">
    <property type="entry name" value="NA-bd_OB-fold"/>
</dbReference>
<dbReference type="GO" id="GO:0006270">
    <property type="term" value="P:DNA replication initiation"/>
    <property type="evidence" value="ECO:0007669"/>
    <property type="project" value="UniProtKB-UniRule"/>
</dbReference>
<evidence type="ECO:0000259" key="16">
    <source>
        <dbReference type="PROSITE" id="PS50051"/>
    </source>
</evidence>
<keyword evidence="7 14" id="KW-0067">ATP-binding</keyword>
<evidence type="ECO:0000256" key="5">
    <source>
        <dbReference type="ARBA" id="ARBA00022801"/>
    </source>
</evidence>
<dbReference type="PANTHER" id="PTHR11630">
    <property type="entry name" value="DNA REPLICATION LICENSING FACTOR MCM FAMILY MEMBER"/>
    <property type="match status" value="1"/>
</dbReference>
<dbReference type="SUPFAM" id="SSF52540">
    <property type="entry name" value="P-loop containing nucleoside triphosphate hydrolases"/>
    <property type="match status" value="1"/>
</dbReference>
<dbReference type="GO" id="GO:0016887">
    <property type="term" value="F:ATP hydrolysis activity"/>
    <property type="evidence" value="ECO:0007669"/>
    <property type="project" value="RHEA"/>
</dbReference>
<keyword evidence="5 15" id="KW-0378">Hydrolase</keyword>
<dbReference type="GO" id="GO:0000347">
    <property type="term" value="C:THO complex"/>
    <property type="evidence" value="ECO:0007669"/>
    <property type="project" value="UniProtKB-ARBA"/>
</dbReference>
<dbReference type="PROSITE" id="PS00847">
    <property type="entry name" value="MCM_1"/>
    <property type="match status" value="1"/>
</dbReference>
<dbReference type="CDD" id="cd17757">
    <property type="entry name" value="MCM6"/>
    <property type="match status" value="1"/>
</dbReference>
<evidence type="ECO:0000313" key="17">
    <source>
        <dbReference type="EMBL" id="OMO68903.1"/>
    </source>
</evidence>
<dbReference type="Gene3D" id="3.40.50.300">
    <property type="entry name" value="P-loop containing nucleotide triphosphate hydrolases"/>
    <property type="match status" value="1"/>
</dbReference>
<dbReference type="GO" id="GO:0003697">
    <property type="term" value="F:single-stranded DNA binding"/>
    <property type="evidence" value="ECO:0007669"/>
    <property type="project" value="TreeGrafter"/>
</dbReference>
<dbReference type="SMART" id="SM00350">
    <property type="entry name" value="MCM"/>
    <property type="match status" value="1"/>
</dbReference>
<keyword evidence="10 15" id="KW-0131">Cell cycle</keyword>
<evidence type="ECO:0000256" key="13">
    <source>
        <dbReference type="ARBA" id="ARBA00064407"/>
    </source>
</evidence>
<comment type="subcellular location">
    <subcellularLocation>
        <location evidence="1 15">Nucleus</location>
    </subcellularLocation>
</comment>
<dbReference type="PANTHER" id="PTHR11630:SF43">
    <property type="entry name" value="DNA REPLICATION LICENSING FACTOR MCM6"/>
    <property type="match status" value="1"/>
</dbReference>